<dbReference type="Proteomes" id="UP000179270">
    <property type="component" value="Unassembled WGS sequence"/>
</dbReference>
<comment type="caution">
    <text evidence="2">The sequence shown here is derived from an EMBL/GenBank/DDBJ whole genome shotgun (WGS) entry which is preliminary data.</text>
</comment>
<keyword evidence="1" id="KW-0472">Membrane</keyword>
<gene>
    <name evidence="2" type="ORF">A3A74_03030</name>
</gene>
<protein>
    <submittedName>
        <fullName evidence="2">Uncharacterized protein</fullName>
    </submittedName>
</protein>
<name>A0A1F7I914_9BACT</name>
<reference evidence="2 3" key="1">
    <citation type="journal article" date="2016" name="Nat. Commun.">
        <title>Thousands of microbial genomes shed light on interconnected biogeochemical processes in an aquifer system.</title>
        <authorList>
            <person name="Anantharaman K."/>
            <person name="Brown C.T."/>
            <person name="Hug L.A."/>
            <person name="Sharon I."/>
            <person name="Castelle C.J."/>
            <person name="Probst A.J."/>
            <person name="Thomas B.C."/>
            <person name="Singh A."/>
            <person name="Wilkins M.J."/>
            <person name="Karaoz U."/>
            <person name="Brodie E.L."/>
            <person name="Williams K.H."/>
            <person name="Hubbard S.S."/>
            <person name="Banfield J.F."/>
        </authorList>
    </citation>
    <scope>NUCLEOTIDE SEQUENCE [LARGE SCALE GENOMIC DNA]</scope>
</reference>
<accession>A0A1F7I914</accession>
<dbReference type="STRING" id="1802055.A3A74_03030"/>
<evidence type="ECO:0000313" key="3">
    <source>
        <dbReference type="Proteomes" id="UP000179270"/>
    </source>
</evidence>
<proteinExistence type="predicted"/>
<dbReference type="AlphaFoldDB" id="A0A1F7I914"/>
<sequence length="150" mass="17207">MSKLSINSIKSNLELAAISGSLFLSPQAKTFLQNPDGDPITFGEYLTYCGSCIGIGLLVFGAIVIRNRVVDWKKPREYEQLTPIQPSKWLAAAAEQEKQTPKTLPKNYFQTRHKYRQLKKQYGLQYKAENFNSPALKEEYDRLYHFLLIS</sequence>
<dbReference type="EMBL" id="MGAF01000043">
    <property type="protein sequence ID" value="OGK39839.1"/>
    <property type="molecule type" value="Genomic_DNA"/>
</dbReference>
<evidence type="ECO:0000256" key="1">
    <source>
        <dbReference type="SAM" id="Phobius"/>
    </source>
</evidence>
<evidence type="ECO:0000313" key="2">
    <source>
        <dbReference type="EMBL" id="OGK39839.1"/>
    </source>
</evidence>
<keyword evidence="1" id="KW-0812">Transmembrane</keyword>
<keyword evidence="1" id="KW-1133">Transmembrane helix</keyword>
<feature type="transmembrane region" description="Helical" evidence="1">
    <location>
        <begin position="45"/>
        <end position="65"/>
    </location>
</feature>
<organism evidence="2 3">
    <name type="scientific">Candidatus Roizmanbacteria bacterium RIFCSPLOWO2_01_FULL_35_13</name>
    <dbReference type="NCBI Taxonomy" id="1802055"/>
    <lineage>
        <taxon>Bacteria</taxon>
        <taxon>Candidatus Roizmaniibacteriota</taxon>
    </lineage>
</organism>